<feature type="signal peptide" evidence="7">
    <location>
        <begin position="1"/>
        <end position="25"/>
    </location>
</feature>
<feature type="chain" id="PRO_5045097239" evidence="7">
    <location>
        <begin position="26"/>
        <end position="130"/>
    </location>
</feature>
<dbReference type="PROSITE" id="PS51007">
    <property type="entry name" value="CYTC"/>
    <property type="match status" value="1"/>
</dbReference>
<name>A0ABU5PBG9_9PSED</name>
<evidence type="ECO:0000256" key="6">
    <source>
        <dbReference type="PROSITE-ProRule" id="PRU00433"/>
    </source>
</evidence>
<dbReference type="PANTHER" id="PTHR11961">
    <property type="entry name" value="CYTOCHROME C"/>
    <property type="match status" value="1"/>
</dbReference>
<dbReference type="EMBL" id="JAYEET010000045">
    <property type="protein sequence ID" value="MEA1607032.1"/>
    <property type="molecule type" value="Genomic_DNA"/>
</dbReference>
<keyword evidence="5 6" id="KW-0408">Iron</keyword>
<evidence type="ECO:0000313" key="9">
    <source>
        <dbReference type="EMBL" id="MEA1607032.1"/>
    </source>
</evidence>
<dbReference type="InterPro" id="IPR009056">
    <property type="entry name" value="Cyt_c-like_dom"/>
</dbReference>
<proteinExistence type="predicted"/>
<dbReference type="Proteomes" id="UP001292571">
    <property type="component" value="Unassembled WGS sequence"/>
</dbReference>
<keyword evidence="7" id="KW-0732">Signal</keyword>
<accession>A0ABU5PBG9</accession>
<feature type="domain" description="Cytochrome c" evidence="8">
    <location>
        <begin position="29"/>
        <end position="127"/>
    </location>
</feature>
<keyword evidence="10" id="KW-1185">Reference proteome</keyword>
<dbReference type="InterPro" id="IPR002327">
    <property type="entry name" value="Cyt_c_1A/1B"/>
</dbReference>
<evidence type="ECO:0000256" key="3">
    <source>
        <dbReference type="ARBA" id="ARBA00022723"/>
    </source>
</evidence>
<evidence type="ECO:0000313" key="10">
    <source>
        <dbReference type="Proteomes" id="UP001292571"/>
    </source>
</evidence>
<reference evidence="9 10" key="1">
    <citation type="submission" date="2023-12" db="EMBL/GenBank/DDBJ databases">
        <title>Pseudomonas sp. T5W1.</title>
        <authorList>
            <person name="Maltman C."/>
        </authorList>
    </citation>
    <scope>NUCLEOTIDE SEQUENCE [LARGE SCALE GENOMIC DNA]</scope>
    <source>
        <strain evidence="9 10">T5W1</strain>
    </source>
</reference>
<gene>
    <name evidence="9" type="ORF">SOP97_14600</name>
</gene>
<evidence type="ECO:0000256" key="5">
    <source>
        <dbReference type="ARBA" id="ARBA00023004"/>
    </source>
</evidence>
<keyword evidence="1" id="KW-0813">Transport</keyword>
<sequence length="130" mass="13789">MKLHNFTHLLTALGLLGVINLSAQAAESCDPVAGQKIFETRCSACHSLSEHKVGPQLGGVFGRKVGSAAGFGYTPTLQQAGFTWDAEKLDAFLAGPMTFLPGTAMAFGGLRKAEERQSLTCYLRQQGAKS</sequence>
<dbReference type="Pfam" id="PF00034">
    <property type="entry name" value="Cytochrom_C"/>
    <property type="match status" value="1"/>
</dbReference>
<organism evidence="9 10">
    <name type="scientific">Pseudomonas spirodelae</name>
    <dbReference type="NCBI Taxonomy" id="3101751"/>
    <lineage>
        <taxon>Bacteria</taxon>
        <taxon>Pseudomonadati</taxon>
        <taxon>Pseudomonadota</taxon>
        <taxon>Gammaproteobacteria</taxon>
        <taxon>Pseudomonadales</taxon>
        <taxon>Pseudomonadaceae</taxon>
        <taxon>Pseudomonas</taxon>
    </lineage>
</organism>
<dbReference type="InterPro" id="IPR036909">
    <property type="entry name" value="Cyt_c-like_dom_sf"/>
</dbReference>
<keyword evidence="4" id="KW-0249">Electron transport</keyword>
<keyword evidence="3 6" id="KW-0479">Metal-binding</keyword>
<comment type="caution">
    <text evidence="9">The sequence shown here is derived from an EMBL/GenBank/DDBJ whole genome shotgun (WGS) entry which is preliminary data.</text>
</comment>
<evidence type="ECO:0000259" key="8">
    <source>
        <dbReference type="PROSITE" id="PS51007"/>
    </source>
</evidence>
<protein>
    <submittedName>
        <fullName evidence="9">C-type cytochrome</fullName>
    </submittedName>
</protein>
<dbReference type="PRINTS" id="PR00604">
    <property type="entry name" value="CYTCHRMECIAB"/>
</dbReference>
<dbReference type="RefSeq" id="WP_052813583.1">
    <property type="nucleotide sequence ID" value="NZ_JAYEET010000045.1"/>
</dbReference>
<evidence type="ECO:0000256" key="7">
    <source>
        <dbReference type="SAM" id="SignalP"/>
    </source>
</evidence>
<evidence type="ECO:0000256" key="1">
    <source>
        <dbReference type="ARBA" id="ARBA00022448"/>
    </source>
</evidence>
<dbReference type="Gene3D" id="1.10.760.10">
    <property type="entry name" value="Cytochrome c-like domain"/>
    <property type="match status" value="1"/>
</dbReference>
<keyword evidence="2 6" id="KW-0349">Heme</keyword>
<evidence type="ECO:0000256" key="2">
    <source>
        <dbReference type="ARBA" id="ARBA00022617"/>
    </source>
</evidence>
<evidence type="ECO:0000256" key="4">
    <source>
        <dbReference type="ARBA" id="ARBA00022982"/>
    </source>
</evidence>
<dbReference type="SUPFAM" id="SSF46626">
    <property type="entry name" value="Cytochrome c"/>
    <property type="match status" value="1"/>
</dbReference>